<keyword evidence="8" id="KW-0539">Nucleus</keyword>
<comment type="catalytic activity">
    <reaction evidence="9">
        <text>GTP + H2O = GDP + phosphate + H(+)</text>
        <dbReference type="Rhea" id="RHEA:19669"/>
        <dbReference type="ChEBI" id="CHEBI:15377"/>
        <dbReference type="ChEBI" id="CHEBI:15378"/>
        <dbReference type="ChEBI" id="CHEBI:37565"/>
        <dbReference type="ChEBI" id="CHEBI:43474"/>
        <dbReference type="ChEBI" id="CHEBI:58189"/>
    </reaction>
    <physiologicalReaction direction="left-to-right" evidence="9">
        <dbReference type="Rhea" id="RHEA:19670"/>
    </physiologicalReaction>
</comment>
<dbReference type="InterPro" id="IPR007034">
    <property type="entry name" value="BMS1_TSR1_C"/>
</dbReference>
<dbReference type="GO" id="GO:0030686">
    <property type="term" value="C:90S preribosome"/>
    <property type="evidence" value="ECO:0007669"/>
    <property type="project" value="TreeGrafter"/>
</dbReference>
<dbReference type="GO" id="GO:0005524">
    <property type="term" value="F:ATP binding"/>
    <property type="evidence" value="ECO:0007669"/>
    <property type="project" value="UniProtKB-KW"/>
</dbReference>
<feature type="domain" description="Bms1-type G" evidence="12">
    <location>
        <begin position="82"/>
        <end position="248"/>
    </location>
</feature>
<feature type="region of interest" description="Disordered" evidence="11">
    <location>
        <begin position="415"/>
        <end position="493"/>
    </location>
</feature>
<dbReference type="InterPro" id="IPR012948">
    <property type="entry name" value="AARP2CN"/>
</dbReference>
<gene>
    <name evidence="13" type="ORF">AFUS01_LOCUS14395</name>
</gene>
<accession>A0A8J2JWM8</accession>
<comment type="caution">
    <text evidence="13">The sequence shown here is derived from an EMBL/GenBank/DDBJ whole genome shotgun (WGS) entry which is preliminary data.</text>
</comment>
<dbReference type="CDD" id="cd01882">
    <property type="entry name" value="BMS1"/>
    <property type="match status" value="1"/>
</dbReference>
<dbReference type="InterPro" id="IPR037875">
    <property type="entry name" value="Bms1_N"/>
</dbReference>
<dbReference type="GO" id="GO:0005654">
    <property type="term" value="C:nucleoplasm"/>
    <property type="evidence" value="ECO:0007669"/>
    <property type="project" value="UniProtKB-ARBA"/>
</dbReference>
<dbReference type="GO" id="GO:0000479">
    <property type="term" value="P:endonucleolytic cleavage of tricistronic rRNA transcript (SSU-rRNA, 5.8S rRNA, LSU-rRNA)"/>
    <property type="evidence" value="ECO:0007669"/>
    <property type="project" value="TreeGrafter"/>
</dbReference>
<protein>
    <recommendedName>
        <fullName evidence="12">Bms1-type G domain-containing protein</fullName>
    </recommendedName>
</protein>
<feature type="region of interest" description="Disordered" evidence="11">
    <location>
        <begin position="1"/>
        <end position="38"/>
    </location>
</feature>
<dbReference type="AlphaFoldDB" id="A0A8J2JWM8"/>
<proteinExistence type="inferred from homology"/>
<feature type="region of interest" description="Disordered" evidence="11">
    <location>
        <begin position="1052"/>
        <end position="1079"/>
    </location>
</feature>
<keyword evidence="5" id="KW-0378">Hydrolase</keyword>
<reference evidence="13" key="1">
    <citation type="submission" date="2021-06" db="EMBL/GenBank/DDBJ databases">
        <authorList>
            <person name="Hodson N. C."/>
            <person name="Mongue J. A."/>
            <person name="Jaron S. K."/>
        </authorList>
    </citation>
    <scope>NUCLEOTIDE SEQUENCE</scope>
</reference>
<dbReference type="PANTHER" id="PTHR12858:SF2">
    <property type="entry name" value="RIBOSOME BIOGENESIS PROTEIN BMS1 HOMOLOG"/>
    <property type="match status" value="1"/>
</dbReference>
<dbReference type="InterPro" id="IPR039761">
    <property type="entry name" value="Bms1/Tsr1"/>
</dbReference>
<feature type="compositionally biased region" description="Basic and acidic residues" evidence="11">
    <location>
        <begin position="26"/>
        <end position="38"/>
    </location>
</feature>
<evidence type="ECO:0000256" key="4">
    <source>
        <dbReference type="ARBA" id="ARBA00022741"/>
    </source>
</evidence>
<evidence type="ECO:0000256" key="2">
    <source>
        <dbReference type="ARBA" id="ARBA00022517"/>
    </source>
</evidence>
<organism evidence="13 14">
    <name type="scientific">Allacma fusca</name>
    <dbReference type="NCBI Taxonomy" id="39272"/>
    <lineage>
        <taxon>Eukaryota</taxon>
        <taxon>Metazoa</taxon>
        <taxon>Ecdysozoa</taxon>
        <taxon>Arthropoda</taxon>
        <taxon>Hexapoda</taxon>
        <taxon>Collembola</taxon>
        <taxon>Symphypleona</taxon>
        <taxon>Sminthuridae</taxon>
        <taxon>Allacma</taxon>
    </lineage>
</organism>
<evidence type="ECO:0000256" key="3">
    <source>
        <dbReference type="ARBA" id="ARBA00022553"/>
    </source>
</evidence>
<evidence type="ECO:0000259" key="12">
    <source>
        <dbReference type="PROSITE" id="PS51714"/>
    </source>
</evidence>
<sequence length="1079" mass="122801">MEGEDDGSKKKPHRKSLAGRKADKKKGKEGNKFENVDPKIRNPKAFTFNSVVSAERKFRRTQDIETKKERIPLVDRTPVEAPPFIIALVGPPKVGKSTLFQNLVKNYTRHSLSDVKGPVTIVSGKKRRLTFIECNNDINSMIDIAKVADLVLLLVDASFGFEMEVFEFLNICQVHGFPQIMGVLTHLDMIKNKNTLKKVKKTLKHRFWTEVYAGSKLFYLSGYHPLTQSYPKNEIQNLARFIAVMKFRPTVWRSEHAYLVADRMEDLTSPESLRTNPKTDRTISFYGYIHGTFLKPRVSIHIPGLGDFLPEAVTPLSDPCPLPLKERALKRSLNEKEKLIYAPFSGVGGIVYDKDAVYIDLGGSHSHNRSKGQEDSKNANPLLGELHDLKATLNEKMESATIQLFSNSQAITAAEVEDPVLGTETPREKNKLTTKPQDDDEDENVSEDDIEESDDEEIDFQNSSDEDSGSDMDENTQEGTTFEDTLEGKIEKSKARRVEEAADAFYSRFRNRSMQKMIYDDTADFMNVTSRADFDLANCNAPEEVNLEEMEEDDLKDLFVGGDYAESAKKLLDADDDDPFGFGDDEDVFGDFETLDGGDEGDDDGTKNRKKDEPKEEVSEEKRVELKEKLKEKFDMEYDDGGDKSFYKDWKSQVEEQAKINRTFFDNIEDPKLLQELQGLPPGSYVRVEISRVPCEFIQNFDPQRTSPLVIGSLDTPNQETLAVVQARVKKHRWFPKILKTRDPIILSVGWRRFQTISLYSVHDHNMRNRMIKYTPEHLHCVANFYGPMTPQGTGILGIAPQGFEGFRIVLTGAVLDMDKSTELVKKLKLVGQPTKIYKKSAFLEGMFSSQLEVARFIGAKIKTVSGIRGVIKKPLRTPPGACRATFEDKILASDIVFCRTWAPVDIPQFFLNIASHVTPQLRLAKTVGQLKREQAIQAEPNPDNLYTPIERPKKEFKPLQIPKSLKEKLPYKDRPKIKEKLKMEQRIAVIKEPHERKMSETLKLMKQRVKERDEREKADKAKKGVERAKILKKVEERQTYRQKELRKKIFKTLGQMNKGTDSASSGGGAKGKFRKKPQ</sequence>
<evidence type="ECO:0000256" key="1">
    <source>
        <dbReference type="ARBA" id="ARBA00004604"/>
    </source>
</evidence>
<evidence type="ECO:0000256" key="10">
    <source>
        <dbReference type="ARBA" id="ARBA00061391"/>
    </source>
</evidence>
<feature type="compositionally biased region" description="Acidic residues" evidence="11">
    <location>
        <begin position="438"/>
        <end position="476"/>
    </location>
</feature>
<dbReference type="SMART" id="SM01362">
    <property type="entry name" value="DUF663"/>
    <property type="match status" value="1"/>
</dbReference>
<dbReference type="GO" id="GO:0032040">
    <property type="term" value="C:small-subunit processome"/>
    <property type="evidence" value="ECO:0007669"/>
    <property type="project" value="UniProtKB-ARBA"/>
</dbReference>
<dbReference type="GO" id="GO:0034511">
    <property type="term" value="F:U3 snoRNA binding"/>
    <property type="evidence" value="ECO:0007669"/>
    <property type="project" value="TreeGrafter"/>
</dbReference>
<dbReference type="OrthoDB" id="10260897at2759"/>
<dbReference type="FunFam" id="3.40.50.300:FF:000105">
    <property type="entry name" value="BMS1 ribosome biogenesis factor"/>
    <property type="match status" value="1"/>
</dbReference>
<dbReference type="GO" id="GO:0005525">
    <property type="term" value="F:GTP binding"/>
    <property type="evidence" value="ECO:0007669"/>
    <property type="project" value="UniProtKB-KW"/>
</dbReference>
<keyword evidence="14" id="KW-1185">Reference proteome</keyword>
<feature type="compositionally biased region" description="Basic residues" evidence="11">
    <location>
        <begin position="10"/>
        <end position="25"/>
    </location>
</feature>
<keyword evidence="7" id="KW-0342">GTP-binding</keyword>
<evidence type="ECO:0000313" key="14">
    <source>
        <dbReference type="Proteomes" id="UP000708208"/>
    </source>
</evidence>
<feature type="region of interest" description="Disordered" evidence="11">
    <location>
        <begin position="591"/>
        <end position="623"/>
    </location>
</feature>
<evidence type="ECO:0000313" key="13">
    <source>
        <dbReference type="EMBL" id="CAG7725438.1"/>
    </source>
</evidence>
<dbReference type="Pfam" id="PF08142">
    <property type="entry name" value="AARP2CN"/>
    <property type="match status" value="1"/>
</dbReference>
<dbReference type="Pfam" id="PF22298">
    <property type="entry name" value="Tsr1_G-like"/>
    <property type="match status" value="1"/>
</dbReference>
<keyword evidence="6" id="KW-0067">ATP-binding</keyword>
<keyword evidence="3" id="KW-0597">Phosphoprotein</keyword>
<dbReference type="GO" id="GO:0003924">
    <property type="term" value="F:GTPase activity"/>
    <property type="evidence" value="ECO:0007669"/>
    <property type="project" value="TreeGrafter"/>
</dbReference>
<dbReference type="EMBL" id="CAJVCH010121986">
    <property type="protein sequence ID" value="CAG7725438.1"/>
    <property type="molecule type" value="Genomic_DNA"/>
</dbReference>
<dbReference type="Proteomes" id="UP000708208">
    <property type="component" value="Unassembled WGS sequence"/>
</dbReference>
<evidence type="ECO:0000256" key="7">
    <source>
        <dbReference type="ARBA" id="ARBA00023134"/>
    </source>
</evidence>
<dbReference type="InterPro" id="IPR030387">
    <property type="entry name" value="G_Bms1/Tsr1_dom"/>
</dbReference>
<evidence type="ECO:0000256" key="8">
    <source>
        <dbReference type="ARBA" id="ARBA00023242"/>
    </source>
</evidence>
<dbReference type="SMART" id="SM00785">
    <property type="entry name" value="AARP2CN"/>
    <property type="match status" value="1"/>
</dbReference>
<evidence type="ECO:0000256" key="11">
    <source>
        <dbReference type="SAM" id="MobiDB-lite"/>
    </source>
</evidence>
<feature type="compositionally biased region" description="Acidic residues" evidence="11">
    <location>
        <begin position="591"/>
        <end position="603"/>
    </location>
</feature>
<comment type="subcellular location">
    <subcellularLocation>
        <location evidence="1">Nucleus</location>
        <location evidence="1">Nucleolus</location>
    </subcellularLocation>
</comment>
<dbReference type="Pfam" id="PF04950">
    <property type="entry name" value="RIBIOP_C"/>
    <property type="match status" value="1"/>
</dbReference>
<keyword evidence="2" id="KW-0690">Ribosome biogenesis</keyword>
<keyword evidence="4" id="KW-0547">Nucleotide-binding</keyword>
<evidence type="ECO:0000256" key="9">
    <source>
        <dbReference type="ARBA" id="ARBA00049117"/>
    </source>
</evidence>
<feature type="compositionally biased region" description="Basic and acidic residues" evidence="11">
    <location>
        <begin position="604"/>
        <end position="623"/>
    </location>
</feature>
<name>A0A8J2JWM8_9HEXA</name>
<dbReference type="GO" id="GO:0000462">
    <property type="term" value="P:maturation of SSU-rRNA from tricistronic rRNA transcript (SSU-rRNA, 5.8S rRNA, LSU-rRNA)"/>
    <property type="evidence" value="ECO:0007669"/>
    <property type="project" value="TreeGrafter"/>
</dbReference>
<evidence type="ECO:0000256" key="6">
    <source>
        <dbReference type="ARBA" id="ARBA00022840"/>
    </source>
</evidence>
<evidence type="ECO:0000256" key="5">
    <source>
        <dbReference type="ARBA" id="ARBA00022801"/>
    </source>
</evidence>
<comment type="similarity">
    <text evidence="10">Belongs to the TRAFAC class translation factor GTPase superfamily. Bms1-like GTPase family. BMS1 subfamily.</text>
</comment>
<dbReference type="PROSITE" id="PS51714">
    <property type="entry name" value="G_BMS1"/>
    <property type="match status" value="1"/>
</dbReference>
<dbReference type="PANTHER" id="PTHR12858">
    <property type="entry name" value="RIBOSOME BIOGENESIS PROTEIN"/>
    <property type="match status" value="1"/>
</dbReference>